<keyword evidence="4 13" id="KW-0138">CF(0)</keyword>
<gene>
    <name evidence="13" type="primary">atpF</name>
    <name evidence="15" type="ORF">DOK78_001334</name>
</gene>
<evidence type="ECO:0000256" key="10">
    <source>
        <dbReference type="ARBA" id="ARBA00023310"/>
    </source>
</evidence>
<dbReference type="Pfam" id="PF00430">
    <property type="entry name" value="ATP-synt_B"/>
    <property type="match status" value="1"/>
</dbReference>
<evidence type="ECO:0000256" key="6">
    <source>
        <dbReference type="ARBA" id="ARBA00022781"/>
    </source>
</evidence>
<dbReference type="RefSeq" id="WP_207941116.1">
    <property type="nucleotide sequence ID" value="NZ_CP147251.1"/>
</dbReference>
<dbReference type="InterPro" id="IPR028987">
    <property type="entry name" value="ATP_synth_B-like_membr_sf"/>
</dbReference>
<dbReference type="EMBL" id="CP147251">
    <property type="protein sequence ID" value="WYJ76700.1"/>
    <property type="molecule type" value="Genomic_DNA"/>
</dbReference>
<sequence length="176" mass="19530">MLNHLVLSMAEVHNTMISNFVVVTGSFVLLLVLLKIFAWDSISAIMKKREDKIANDLDSAEKSRIEAAKLEEERQLQLVSSQTEAAEIIKNARDSGESSRQAILKDAEETVTQMRDKAHNDIANERQAALSTVKDEVADLSLQIAEKILNQELSLESHKALIDQCIDGLGTTDEAR</sequence>
<reference evidence="15 16" key="1">
    <citation type="submission" date="2024-03" db="EMBL/GenBank/DDBJ databases">
        <title>The Genome Sequence of Enterococcus sp. DIV2402.</title>
        <authorList>
            <consortium name="The Broad Institute Genomics Platform"/>
            <consortium name="The Broad Institute Microbial Omics Core"/>
            <consortium name="The Broad Institute Genomic Center for Infectious Diseases"/>
            <person name="Earl A."/>
            <person name="Manson A."/>
            <person name="Gilmore M."/>
            <person name="Schwartman J."/>
            <person name="Shea T."/>
            <person name="Abouelleil A."/>
            <person name="Cao P."/>
            <person name="Chapman S."/>
            <person name="Cusick C."/>
            <person name="Young S."/>
            <person name="Neafsey D."/>
            <person name="Nusbaum C."/>
            <person name="Birren B."/>
        </authorList>
    </citation>
    <scope>NUCLEOTIDE SEQUENCE [LARGE SCALE GENOMIC DNA]</scope>
    <source>
        <strain evidence="15 16">DIV2402</strain>
    </source>
</reference>
<protein>
    <recommendedName>
        <fullName evidence="13">ATP synthase subunit b</fullName>
    </recommendedName>
    <alternativeName>
        <fullName evidence="13">ATP synthase F(0) sector subunit b</fullName>
    </alternativeName>
    <alternativeName>
        <fullName evidence="13">ATPase subunit I</fullName>
    </alternativeName>
    <alternativeName>
        <fullName evidence="13">F-type ATPase subunit b</fullName>
        <shortName evidence="13">F-ATPase subunit b</shortName>
    </alternativeName>
</protein>
<comment type="function">
    <text evidence="11 13">F(1)F(0) ATP synthase produces ATP from ADP in the presence of a proton or sodium gradient. F-type ATPases consist of two structural domains, F(1) containing the extramembraneous catalytic core and F(0) containing the membrane proton channel, linked together by a central stalk and a peripheral stalk. During catalysis, ATP synthesis in the catalytic domain of F(1) is coupled via a rotary mechanism of the central stalk subunits to proton translocation.</text>
</comment>
<evidence type="ECO:0000256" key="4">
    <source>
        <dbReference type="ARBA" id="ARBA00022547"/>
    </source>
</evidence>
<evidence type="ECO:0000256" key="13">
    <source>
        <dbReference type="HAMAP-Rule" id="MF_01398"/>
    </source>
</evidence>
<dbReference type="PANTHER" id="PTHR33445">
    <property type="entry name" value="ATP SYNTHASE SUBUNIT B', CHLOROPLASTIC"/>
    <property type="match status" value="1"/>
</dbReference>
<keyword evidence="6 13" id="KW-0375">Hydrogen ion transport</keyword>
<dbReference type="PANTHER" id="PTHR33445:SF1">
    <property type="entry name" value="ATP SYNTHASE SUBUNIT B"/>
    <property type="match status" value="1"/>
</dbReference>
<evidence type="ECO:0000256" key="11">
    <source>
        <dbReference type="ARBA" id="ARBA00025198"/>
    </source>
</evidence>
<keyword evidence="3 13" id="KW-1003">Cell membrane</keyword>
<dbReference type="CDD" id="cd06503">
    <property type="entry name" value="ATP-synt_Fo_b"/>
    <property type="match status" value="1"/>
</dbReference>
<dbReference type="InterPro" id="IPR002146">
    <property type="entry name" value="ATP_synth_b/b'su_bac/chlpt"/>
</dbReference>
<evidence type="ECO:0000256" key="1">
    <source>
        <dbReference type="ARBA" id="ARBA00005513"/>
    </source>
</evidence>
<dbReference type="SUPFAM" id="SSF81573">
    <property type="entry name" value="F1F0 ATP synthase subunit B, membrane domain"/>
    <property type="match status" value="1"/>
</dbReference>
<evidence type="ECO:0000256" key="9">
    <source>
        <dbReference type="ARBA" id="ARBA00023136"/>
    </source>
</evidence>
<keyword evidence="9 13" id="KW-0472">Membrane</keyword>
<keyword evidence="5 13" id="KW-0812">Transmembrane</keyword>
<evidence type="ECO:0000256" key="5">
    <source>
        <dbReference type="ARBA" id="ARBA00022692"/>
    </source>
</evidence>
<dbReference type="Proteomes" id="UP000664701">
    <property type="component" value="Chromosome"/>
</dbReference>
<feature type="transmembrane region" description="Helical" evidence="13">
    <location>
        <begin position="20"/>
        <end position="39"/>
    </location>
</feature>
<keyword evidence="16" id="KW-1185">Reference proteome</keyword>
<dbReference type="Gene3D" id="6.10.250.1580">
    <property type="match status" value="1"/>
</dbReference>
<evidence type="ECO:0000313" key="15">
    <source>
        <dbReference type="EMBL" id="WYJ76700.1"/>
    </source>
</evidence>
<dbReference type="NCBIfam" id="TIGR01144">
    <property type="entry name" value="ATP_synt_b"/>
    <property type="match status" value="1"/>
</dbReference>
<comment type="subcellular location">
    <subcellularLocation>
        <location evidence="13">Cell membrane</location>
        <topology evidence="13">Single-pass membrane protein</topology>
    </subcellularLocation>
    <subcellularLocation>
        <location evidence="12">Endomembrane system</location>
        <topology evidence="12">Single-pass membrane protein</topology>
    </subcellularLocation>
</comment>
<keyword evidence="10 13" id="KW-0066">ATP synthesis</keyword>
<comment type="function">
    <text evidence="13">Component of the F(0) channel, it forms part of the peripheral stalk, linking F(1) to F(0).</text>
</comment>
<evidence type="ECO:0000256" key="14">
    <source>
        <dbReference type="RuleBase" id="RU003848"/>
    </source>
</evidence>
<evidence type="ECO:0000313" key="16">
    <source>
        <dbReference type="Proteomes" id="UP000664701"/>
    </source>
</evidence>
<evidence type="ECO:0000256" key="3">
    <source>
        <dbReference type="ARBA" id="ARBA00022475"/>
    </source>
</evidence>
<keyword evidence="7 13" id="KW-1133">Transmembrane helix</keyword>
<keyword evidence="2 13" id="KW-0813">Transport</keyword>
<comment type="similarity">
    <text evidence="1 13 14">Belongs to the ATPase B chain family.</text>
</comment>
<dbReference type="HAMAP" id="MF_01398">
    <property type="entry name" value="ATP_synth_b_bprime"/>
    <property type="match status" value="1"/>
</dbReference>
<dbReference type="InterPro" id="IPR050059">
    <property type="entry name" value="ATP_synthase_B_chain"/>
</dbReference>
<proteinExistence type="inferred from homology"/>
<name>A0ABZ2SNV4_9ENTE</name>
<evidence type="ECO:0000256" key="2">
    <source>
        <dbReference type="ARBA" id="ARBA00022448"/>
    </source>
</evidence>
<accession>A0ABZ2SNV4</accession>
<keyword evidence="8 13" id="KW-0406">Ion transport</keyword>
<evidence type="ECO:0000256" key="12">
    <source>
        <dbReference type="ARBA" id="ARBA00037847"/>
    </source>
</evidence>
<evidence type="ECO:0000256" key="7">
    <source>
        <dbReference type="ARBA" id="ARBA00022989"/>
    </source>
</evidence>
<evidence type="ECO:0000256" key="8">
    <source>
        <dbReference type="ARBA" id="ARBA00023065"/>
    </source>
</evidence>
<dbReference type="InterPro" id="IPR005864">
    <property type="entry name" value="ATP_synth_F0_bsu_bac"/>
</dbReference>
<organism evidence="15 16">
    <name type="scientific">Candidatus Enterococcus lowellii</name>
    <dbReference type="NCBI Taxonomy" id="2230877"/>
    <lineage>
        <taxon>Bacteria</taxon>
        <taxon>Bacillati</taxon>
        <taxon>Bacillota</taxon>
        <taxon>Bacilli</taxon>
        <taxon>Lactobacillales</taxon>
        <taxon>Enterococcaceae</taxon>
        <taxon>Enterococcus</taxon>
    </lineage>
</organism>
<comment type="subunit">
    <text evidence="13">F-type ATPases have 2 components, F(1) - the catalytic core - and F(0) - the membrane proton channel. F(1) has five subunits: alpha(3), beta(3), gamma(1), delta(1), epsilon(1). F(0) has three main subunits: a(1), b(2) and c(10-14). The alpha and beta chains form an alternating ring which encloses part of the gamma chain. F(1) is attached to F(0) by a central stalk formed by the gamma and epsilon chains, while a peripheral stalk is formed by the delta and b chains.</text>
</comment>